<feature type="domain" description="RNA polymerase sigma factor 70 region 4 type 2" evidence="6">
    <location>
        <begin position="108"/>
        <end position="158"/>
    </location>
</feature>
<dbReference type="GO" id="GO:0003677">
    <property type="term" value="F:DNA binding"/>
    <property type="evidence" value="ECO:0007669"/>
    <property type="project" value="InterPro"/>
</dbReference>
<sequence>MSGTDLRSLLPDLLPRLWAFAVRLTGDQHSAEDLIRRACLRALECADQLPAETAPLSWMFSIVHSTWASEFPAHNTRKRPTLEWDSDLLENIADQVGKDPERPPTHTQIIGTIERLPEPQRVVMLLVAVEGLAYQQAAEVLGIPFRTLMSRVLRARQTIGALIRIPDDCARGARMQRNSGGISRWR</sequence>
<comment type="similarity">
    <text evidence="1">Belongs to the sigma-70 factor family. ECF subfamily.</text>
</comment>
<name>A0A6J5F250_9BURK</name>
<evidence type="ECO:0000256" key="3">
    <source>
        <dbReference type="ARBA" id="ARBA00023082"/>
    </source>
</evidence>
<dbReference type="InterPro" id="IPR013325">
    <property type="entry name" value="RNA_pol_sigma_r2"/>
</dbReference>
<dbReference type="AlphaFoldDB" id="A0A6J5F250"/>
<dbReference type="Gene3D" id="1.10.1740.10">
    <property type="match status" value="1"/>
</dbReference>
<reference evidence="7 8" key="1">
    <citation type="submission" date="2020-04" db="EMBL/GenBank/DDBJ databases">
        <authorList>
            <person name="De Canck E."/>
        </authorList>
    </citation>
    <scope>NUCLEOTIDE SEQUENCE [LARGE SCALE GENOMIC DNA]</scope>
    <source>
        <strain evidence="7 8">LMG 29542</strain>
    </source>
</reference>
<dbReference type="PANTHER" id="PTHR43133:SF25">
    <property type="entry name" value="RNA POLYMERASE SIGMA FACTOR RFAY-RELATED"/>
    <property type="match status" value="1"/>
</dbReference>
<dbReference type="SUPFAM" id="SSF88659">
    <property type="entry name" value="Sigma3 and sigma4 domains of RNA polymerase sigma factors"/>
    <property type="match status" value="1"/>
</dbReference>
<dbReference type="Gene3D" id="1.10.10.10">
    <property type="entry name" value="Winged helix-like DNA-binding domain superfamily/Winged helix DNA-binding domain"/>
    <property type="match status" value="1"/>
</dbReference>
<dbReference type="InterPro" id="IPR013249">
    <property type="entry name" value="RNA_pol_sigma70_r4_t2"/>
</dbReference>
<accession>A0A6J5F250</accession>
<keyword evidence="8" id="KW-1185">Reference proteome</keyword>
<keyword evidence="3" id="KW-0731">Sigma factor</keyword>
<dbReference type="PANTHER" id="PTHR43133">
    <property type="entry name" value="RNA POLYMERASE ECF-TYPE SIGMA FACTO"/>
    <property type="match status" value="1"/>
</dbReference>
<keyword evidence="4" id="KW-0804">Transcription</keyword>
<evidence type="ECO:0000259" key="6">
    <source>
        <dbReference type="Pfam" id="PF08281"/>
    </source>
</evidence>
<dbReference type="Pfam" id="PF08281">
    <property type="entry name" value="Sigma70_r4_2"/>
    <property type="match status" value="1"/>
</dbReference>
<feature type="domain" description="RNA polymerase sigma-70 region 2" evidence="5">
    <location>
        <begin position="13"/>
        <end position="69"/>
    </location>
</feature>
<evidence type="ECO:0000256" key="2">
    <source>
        <dbReference type="ARBA" id="ARBA00023015"/>
    </source>
</evidence>
<dbReference type="Pfam" id="PF04542">
    <property type="entry name" value="Sigma70_r2"/>
    <property type="match status" value="1"/>
</dbReference>
<dbReference type="Proteomes" id="UP000494363">
    <property type="component" value="Unassembled WGS sequence"/>
</dbReference>
<gene>
    <name evidence="7" type="primary">ecfG_4</name>
    <name evidence="7" type="ORF">LMG29542_06610</name>
</gene>
<evidence type="ECO:0000256" key="1">
    <source>
        <dbReference type="ARBA" id="ARBA00010641"/>
    </source>
</evidence>
<evidence type="ECO:0000259" key="5">
    <source>
        <dbReference type="Pfam" id="PF04542"/>
    </source>
</evidence>
<dbReference type="EMBL" id="CADIKH010000051">
    <property type="protein sequence ID" value="CAB3771385.1"/>
    <property type="molecule type" value="Genomic_DNA"/>
</dbReference>
<dbReference type="SUPFAM" id="SSF88946">
    <property type="entry name" value="Sigma2 domain of RNA polymerase sigma factors"/>
    <property type="match status" value="1"/>
</dbReference>
<dbReference type="InterPro" id="IPR013324">
    <property type="entry name" value="RNA_pol_sigma_r3/r4-like"/>
</dbReference>
<keyword evidence="2" id="KW-0805">Transcription regulation</keyword>
<evidence type="ECO:0000313" key="8">
    <source>
        <dbReference type="Proteomes" id="UP000494363"/>
    </source>
</evidence>
<dbReference type="InterPro" id="IPR039425">
    <property type="entry name" value="RNA_pol_sigma-70-like"/>
</dbReference>
<dbReference type="InterPro" id="IPR014284">
    <property type="entry name" value="RNA_pol_sigma-70_dom"/>
</dbReference>
<proteinExistence type="inferred from homology"/>
<organism evidence="7 8">
    <name type="scientific">Paraburkholderia humisilvae</name>
    <dbReference type="NCBI Taxonomy" id="627669"/>
    <lineage>
        <taxon>Bacteria</taxon>
        <taxon>Pseudomonadati</taxon>
        <taxon>Pseudomonadota</taxon>
        <taxon>Betaproteobacteria</taxon>
        <taxon>Burkholderiales</taxon>
        <taxon>Burkholderiaceae</taxon>
        <taxon>Paraburkholderia</taxon>
    </lineage>
</organism>
<dbReference type="InterPro" id="IPR036388">
    <property type="entry name" value="WH-like_DNA-bd_sf"/>
</dbReference>
<dbReference type="RefSeq" id="WP_175232015.1">
    <property type="nucleotide sequence ID" value="NZ_CADIKH010000051.1"/>
</dbReference>
<evidence type="ECO:0000256" key="4">
    <source>
        <dbReference type="ARBA" id="ARBA00023163"/>
    </source>
</evidence>
<dbReference type="InterPro" id="IPR007627">
    <property type="entry name" value="RNA_pol_sigma70_r2"/>
</dbReference>
<dbReference type="GO" id="GO:0016987">
    <property type="term" value="F:sigma factor activity"/>
    <property type="evidence" value="ECO:0007669"/>
    <property type="project" value="UniProtKB-KW"/>
</dbReference>
<protein>
    <submittedName>
        <fullName evidence="7">ECF RNA polymerase sigma factor EcfG</fullName>
    </submittedName>
</protein>
<dbReference type="GO" id="GO:0006352">
    <property type="term" value="P:DNA-templated transcription initiation"/>
    <property type="evidence" value="ECO:0007669"/>
    <property type="project" value="InterPro"/>
</dbReference>
<evidence type="ECO:0000313" key="7">
    <source>
        <dbReference type="EMBL" id="CAB3771385.1"/>
    </source>
</evidence>
<dbReference type="NCBIfam" id="TIGR02937">
    <property type="entry name" value="sigma70-ECF"/>
    <property type="match status" value="1"/>
</dbReference>